<keyword evidence="4" id="KW-0808">Transferase</keyword>
<proteinExistence type="inferred from homology"/>
<keyword evidence="2" id="KW-0812">Transmembrane</keyword>
<sequence length="207" mass="24090">MLVKAFYQISMNNRQRITKRAFDIIFSLLGLIVLWWLIVLAAIMASIETKSLGLFIQYRVGRNGKLFPLFKIKTMRDSVNESTVTTGNDKRITALGKFWRKTKIDELPQLINVLLGQMSFVGPRPDVEGFADKLTGENRIILSIRPGITGPASLKYRNEEELLADKANPEEYNRKIIWTDKVRINKEYIENYSFYKDLYYIYKTIVH</sequence>
<name>F8E8K3_FLESM</name>
<dbReference type="eggNOG" id="COG2148">
    <property type="taxonomic scope" value="Bacteria"/>
</dbReference>
<keyword evidence="2" id="KW-1133">Transmembrane helix</keyword>
<feature type="transmembrane region" description="Helical" evidence="2">
    <location>
        <begin position="21"/>
        <end position="47"/>
    </location>
</feature>
<evidence type="ECO:0000313" key="4">
    <source>
        <dbReference type="EMBL" id="AEI14052.1"/>
    </source>
</evidence>
<gene>
    <name evidence="4" type="ordered locus">Flexsi_0364</name>
</gene>
<evidence type="ECO:0000256" key="2">
    <source>
        <dbReference type="SAM" id="Phobius"/>
    </source>
</evidence>
<accession>F8E8K3</accession>
<dbReference type="EMBL" id="CP002858">
    <property type="protein sequence ID" value="AEI14052.1"/>
    <property type="molecule type" value="Genomic_DNA"/>
</dbReference>
<dbReference type="AlphaFoldDB" id="F8E8K3"/>
<keyword evidence="2" id="KW-0472">Membrane</keyword>
<reference evidence="4 5" key="1">
    <citation type="journal article" date="2011" name="Stand. Genomic Sci.">
        <title>Genome sequence of the moderately thermophilic halophile Flexistipes sinusarabici strain (MAS10).</title>
        <authorList>
            <person name="Lapidus A."/>
            <person name="Chertkov O."/>
            <person name="Nolan M."/>
            <person name="Lucas S."/>
            <person name="Hammon N."/>
            <person name="Deshpande S."/>
            <person name="Cheng J.F."/>
            <person name="Tapia R."/>
            <person name="Han C."/>
            <person name="Goodwin L."/>
            <person name="Pitluck S."/>
            <person name="Liolios K."/>
            <person name="Pagani I."/>
            <person name="Ivanova N."/>
            <person name="Huntemann M."/>
            <person name="Mavromatis K."/>
            <person name="Mikhailova N."/>
            <person name="Pati A."/>
            <person name="Chen A."/>
            <person name="Palaniappan K."/>
            <person name="Land M."/>
            <person name="Hauser L."/>
            <person name="Brambilla E.M."/>
            <person name="Rohde M."/>
            <person name="Abt B."/>
            <person name="Spring S."/>
            <person name="Goker M."/>
            <person name="Bristow J."/>
            <person name="Eisen J.A."/>
            <person name="Markowitz V."/>
            <person name="Hugenholtz P."/>
            <person name="Kyrpides N.C."/>
            <person name="Klenk H.P."/>
            <person name="Woyke T."/>
        </authorList>
    </citation>
    <scope>NUCLEOTIDE SEQUENCE [LARGE SCALE GENOMIC DNA]</scope>
    <source>
        <strain evidence="5">DSM 4947 / MAS 10</strain>
    </source>
</reference>
<comment type="similarity">
    <text evidence="1">Belongs to the bacterial sugar transferase family.</text>
</comment>
<feature type="domain" description="Bacterial sugar transferase" evidence="3">
    <location>
        <begin position="19"/>
        <end position="206"/>
    </location>
</feature>
<dbReference type="Pfam" id="PF02397">
    <property type="entry name" value="Bac_transf"/>
    <property type="match status" value="1"/>
</dbReference>
<dbReference type="STRING" id="717231.Flexsi_0364"/>
<dbReference type="Proteomes" id="UP000006621">
    <property type="component" value="Chromosome"/>
</dbReference>
<evidence type="ECO:0000256" key="1">
    <source>
        <dbReference type="ARBA" id="ARBA00006464"/>
    </source>
</evidence>
<reference evidence="5" key="2">
    <citation type="submission" date="2011-06" db="EMBL/GenBank/DDBJ databases">
        <title>The complete genome of Flexistipes sinusarabici DSM 4947.</title>
        <authorList>
            <person name="Lucas S."/>
            <person name="Han J."/>
            <person name="Lapidus A."/>
            <person name="Bruce D."/>
            <person name="Goodwin L."/>
            <person name="Pitluck S."/>
            <person name="Peters L."/>
            <person name="Kyrpides N."/>
            <person name="Mavromatis K."/>
            <person name="Ivanova N."/>
            <person name="Mikhailova N."/>
            <person name="Chertkov O."/>
            <person name="Detter J.C."/>
            <person name="Tapia R."/>
            <person name="Han C."/>
            <person name="Land M."/>
            <person name="Hauser L."/>
            <person name="Markowitz V."/>
            <person name="Cheng J.-F."/>
            <person name="Hugenholtz P."/>
            <person name="Woyke T."/>
            <person name="Wu D."/>
            <person name="Spring S."/>
            <person name="Schroeder M."/>
            <person name="Brambilla E."/>
            <person name="Klenk H.-P."/>
            <person name="Eisen J.A."/>
        </authorList>
    </citation>
    <scope>NUCLEOTIDE SEQUENCE [LARGE SCALE GENOMIC DNA]</scope>
    <source>
        <strain evidence="5">DSM 4947 / MAS 10</strain>
    </source>
</reference>
<organism evidence="4 5">
    <name type="scientific">Flexistipes sinusarabici (strain ATCC 49648 / DSM 4947 / MAS 10)</name>
    <dbReference type="NCBI Taxonomy" id="717231"/>
    <lineage>
        <taxon>Bacteria</taxon>
        <taxon>Pseudomonadati</taxon>
        <taxon>Deferribacterota</taxon>
        <taxon>Deferribacteres</taxon>
        <taxon>Deferribacterales</taxon>
        <taxon>Flexistipitaceae</taxon>
        <taxon>Flexistipes</taxon>
    </lineage>
</organism>
<dbReference type="KEGG" id="fsi:Flexsi_0364"/>
<keyword evidence="5" id="KW-1185">Reference proteome</keyword>
<evidence type="ECO:0000259" key="3">
    <source>
        <dbReference type="Pfam" id="PF02397"/>
    </source>
</evidence>
<protein>
    <submittedName>
        <fullName evidence="4">Sugar transferase</fullName>
    </submittedName>
</protein>
<dbReference type="InterPro" id="IPR003362">
    <property type="entry name" value="Bact_transf"/>
</dbReference>
<dbReference type="PANTHER" id="PTHR30576">
    <property type="entry name" value="COLANIC BIOSYNTHESIS UDP-GLUCOSE LIPID CARRIER TRANSFERASE"/>
    <property type="match status" value="1"/>
</dbReference>
<evidence type="ECO:0000313" key="5">
    <source>
        <dbReference type="Proteomes" id="UP000006621"/>
    </source>
</evidence>
<dbReference type="HOGENOM" id="CLU_024920_1_2_0"/>
<dbReference type="GO" id="GO:0016780">
    <property type="term" value="F:phosphotransferase activity, for other substituted phosphate groups"/>
    <property type="evidence" value="ECO:0007669"/>
    <property type="project" value="TreeGrafter"/>
</dbReference>
<dbReference type="PANTHER" id="PTHR30576:SF20">
    <property type="entry name" value="QUINOVOSAMINEPHOSPHOTRANSFERAE-RELATED"/>
    <property type="match status" value="1"/>
</dbReference>